<name>A0A6B0UT63_IXORI</name>
<accession>A0A6B0UT63</accession>
<proteinExistence type="predicted"/>
<reference evidence="1" key="1">
    <citation type="submission" date="2019-12" db="EMBL/GenBank/DDBJ databases">
        <title>An insight into the sialome of adult female Ixodes ricinus ticks feeding for 6 days.</title>
        <authorList>
            <person name="Perner J."/>
            <person name="Ribeiro J.M.C."/>
        </authorList>
    </citation>
    <scope>NUCLEOTIDE SEQUENCE</scope>
    <source>
        <strain evidence="1">Semi-engorged</strain>
        <tissue evidence="1">Salivary glands</tissue>
    </source>
</reference>
<dbReference type="EMBL" id="GIFC01010651">
    <property type="protein sequence ID" value="MXU92734.1"/>
    <property type="molecule type" value="Transcribed_RNA"/>
</dbReference>
<evidence type="ECO:0000313" key="1">
    <source>
        <dbReference type="EMBL" id="MXU92734.1"/>
    </source>
</evidence>
<sequence>MTWVSTLGLTTAFWGGGRTGSEAVSMVICGVTAPPLAMASALVSPPCLSYGIEASGGAETSTLSSAGPLPIAGSGGGAVATGGDGTPTGALWCGAMATWPPVMAPAWPTPGPWPPTGWCVCVAPAWPALPAVGWLPT</sequence>
<organism evidence="1">
    <name type="scientific">Ixodes ricinus</name>
    <name type="common">Common tick</name>
    <name type="synonym">Acarus ricinus</name>
    <dbReference type="NCBI Taxonomy" id="34613"/>
    <lineage>
        <taxon>Eukaryota</taxon>
        <taxon>Metazoa</taxon>
        <taxon>Ecdysozoa</taxon>
        <taxon>Arthropoda</taxon>
        <taxon>Chelicerata</taxon>
        <taxon>Arachnida</taxon>
        <taxon>Acari</taxon>
        <taxon>Parasitiformes</taxon>
        <taxon>Ixodida</taxon>
        <taxon>Ixodoidea</taxon>
        <taxon>Ixodidae</taxon>
        <taxon>Ixodinae</taxon>
        <taxon>Ixodes</taxon>
    </lineage>
</organism>
<dbReference type="AlphaFoldDB" id="A0A6B0UT63"/>
<protein>
    <submittedName>
        <fullName evidence="1">Putative secreted protein</fullName>
    </submittedName>
</protein>